<reference evidence="2" key="1">
    <citation type="journal article" date="2017" name="Gigascience">
        <title>The genome draft of coconut (Cocos nucifera).</title>
        <authorList>
            <person name="Xiao Y."/>
            <person name="Xu P."/>
            <person name="Fan H."/>
            <person name="Baudouin L."/>
            <person name="Xia W."/>
            <person name="Bocs S."/>
            <person name="Xu J."/>
            <person name="Li Q."/>
            <person name="Guo A."/>
            <person name="Zhou L."/>
            <person name="Li J."/>
            <person name="Wu Y."/>
            <person name="Ma Z."/>
            <person name="Armero A."/>
            <person name="Issali A.E."/>
            <person name="Liu N."/>
            <person name="Peng M."/>
            <person name="Yang Y."/>
        </authorList>
    </citation>
    <scope>NUCLEOTIDE SEQUENCE</scope>
    <source>
        <tissue evidence="2">Spear leaf of Hainan Tall coconut</tissue>
    </source>
</reference>
<name>A0A8K0IDY5_COCNU</name>
<evidence type="ECO:0000259" key="1">
    <source>
        <dbReference type="Pfam" id="PF00646"/>
    </source>
</evidence>
<reference evidence="2" key="2">
    <citation type="submission" date="2019-07" db="EMBL/GenBank/DDBJ databases">
        <authorList>
            <person name="Yang Y."/>
            <person name="Bocs S."/>
            <person name="Baudouin L."/>
        </authorList>
    </citation>
    <scope>NUCLEOTIDE SEQUENCE</scope>
    <source>
        <tissue evidence="2">Spear leaf of Hainan Tall coconut</tissue>
    </source>
</reference>
<dbReference type="InterPro" id="IPR036047">
    <property type="entry name" value="F-box-like_dom_sf"/>
</dbReference>
<organism evidence="2 3">
    <name type="scientific">Cocos nucifera</name>
    <name type="common">Coconut palm</name>
    <dbReference type="NCBI Taxonomy" id="13894"/>
    <lineage>
        <taxon>Eukaryota</taxon>
        <taxon>Viridiplantae</taxon>
        <taxon>Streptophyta</taxon>
        <taxon>Embryophyta</taxon>
        <taxon>Tracheophyta</taxon>
        <taxon>Spermatophyta</taxon>
        <taxon>Magnoliopsida</taxon>
        <taxon>Liliopsida</taxon>
        <taxon>Arecaceae</taxon>
        <taxon>Arecoideae</taxon>
        <taxon>Cocoseae</taxon>
        <taxon>Attaleinae</taxon>
        <taxon>Cocos</taxon>
    </lineage>
</organism>
<comment type="caution">
    <text evidence="2">The sequence shown here is derived from an EMBL/GenBank/DDBJ whole genome shotgun (WGS) entry which is preliminary data.</text>
</comment>
<keyword evidence="3" id="KW-1185">Reference proteome</keyword>
<evidence type="ECO:0000313" key="2">
    <source>
        <dbReference type="EMBL" id="KAG1354145.1"/>
    </source>
</evidence>
<dbReference type="SUPFAM" id="SSF81383">
    <property type="entry name" value="F-box domain"/>
    <property type="match status" value="1"/>
</dbReference>
<protein>
    <submittedName>
        <fullName evidence="2">Putative F-box protein SKIP23</fullName>
    </submittedName>
</protein>
<dbReference type="Proteomes" id="UP000797356">
    <property type="component" value="Chromosome 7"/>
</dbReference>
<proteinExistence type="predicted"/>
<sequence length="114" mass="12886">MASGEECRRGVSWSDPGADLLDLIVKKLTRASDYLRFRCVCRSWRFVAKRANPRPHLPLLLLPYDPSTERRSVLSVSTKQIHTLCVPELVNKIILPASRGWLLLLDVAPVVFSC</sequence>
<feature type="domain" description="F-box" evidence="1">
    <location>
        <begin position="19"/>
        <end position="52"/>
    </location>
</feature>
<evidence type="ECO:0000313" key="3">
    <source>
        <dbReference type="Proteomes" id="UP000797356"/>
    </source>
</evidence>
<dbReference type="InterPro" id="IPR001810">
    <property type="entry name" value="F-box_dom"/>
</dbReference>
<accession>A0A8K0IDY5</accession>
<dbReference type="AlphaFoldDB" id="A0A8K0IDY5"/>
<dbReference type="Pfam" id="PF00646">
    <property type="entry name" value="F-box"/>
    <property type="match status" value="1"/>
</dbReference>
<dbReference type="OrthoDB" id="1023001at2759"/>
<gene>
    <name evidence="2" type="ORF">COCNU_07G002570</name>
</gene>
<dbReference type="PANTHER" id="PTHR33110">
    <property type="entry name" value="F-BOX/KELCH-REPEAT PROTEIN-RELATED"/>
    <property type="match status" value="1"/>
</dbReference>
<dbReference type="EMBL" id="CM017878">
    <property type="protein sequence ID" value="KAG1354145.1"/>
    <property type="molecule type" value="Genomic_DNA"/>
</dbReference>